<proteinExistence type="predicted"/>
<reference evidence="1" key="1">
    <citation type="submission" date="2022-01" db="EMBL/GenBank/DDBJ databases">
        <authorList>
            <person name="Jo J.-H."/>
            <person name="Im W.-T."/>
        </authorList>
    </citation>
    <scope>NUCLEOTIDE SEQUENCE</scope>
    <source>
        <strain evidence="1">G124</strain>
    </source>
</reference>
<dbReference type="EMBL" id="JAKFGM010000002">
    <property type="protein sequence ID" value="MCF2515090.1"/>
    <property type="molecule type" value="Genomic_DNA"/>
</dbReference>
<dbReference type="Proteomes" id="UP001139410">
    <property type="component" value="Unassembled WGS sequence"/>
</dbReference>
<keyword evidence="2" id="KW-1185">Reference proteome</keyword>
<comment type="caution">
    <text evidence="1">The sequence shown here is derived from an EMBL/GenBank/DDBJ whole genome shotgun (WGS) entry which is preliminary data.</text>
</comment>
<sequence length="95" mass="10506">MRFWLTIAAVAQINPVNFSTYMCLDSTMFALSASNEIAIVRFQDGEYLLPRRSSTIAIKYASKEATLYLDGELAAFVADDRPLPGCHKVEAGERG</sequence>
<name>A0A9X1QL48_9SPHN</name>
<evidence type="ECO:0000313" key="2">
    <source>
        <dbReference type="Proteomes" id="UP001139410"/>
    </source>
</evidence>
<dbReference type="RefSeq" id="WP_235067598.1">
    <property type="nucleotide sequence ID" value="NZ_JAKFGM010000002.1"/>
</dbReference>
<gene>
    <name evidence="1" type="ORF">LVY65_08450</name>
</gene>
<dbReference type="AlphaFoldDB" id="A0A9X1QL48"/>
<evidence type="ECO:0000313" key="1">
    <source>
        <dbReference type="EMBL" id="MCF2515090.1"/>
    </source>
</evidence>
<organism evidence="1 2">
    <name type="scientific">Sphingomonas cremea</name>
    <dbReference type="NCBI Taxonomy" id="2904799"/>
    <lineage>
        <taxon>Bacteria</taxon>
        <taxon>Pseudomonadati</taxon>
        <taxon>Pseudomonadota</taxon>
        <taxon>Alphaproteobacteria</taxon>
        <taxon>Sphingomonadales</taxon>
        <taxon>Sphingomonadaceae</taxon>
        <taxon>Sphingomonas</taxon>
    </lineage>
</organism>
<protein>
    <submittedName>
        <fullName evidence="1">Uncharacterized protein</fullName>
    </submittedName>
</protein>
<accession>A0A9X1QL48</accession>